<dbReference type="GO" id="GO:0005739">
    <property type="term" value="C:mitochondrion"/>
    <property type="evidence" value="ECO:0007669"/>
    <property type="project" value="TreeGrafter"/>
</dbReference>
<dbReference type="InterPro" id="IPR039121">
    <property type="entry name" value="NUDT19"/>
</dbReference>
<sequence length="90" mass="10489">EVLLYPPQGYEFHRLSKFNDIEKLAQFAKRISCEGNELLYPVHLQTKDGAIHLLPGDYYYPPNVDLNDESSLKEENQTILELRDTNKTLH</sequence>
<evidence type="ECO:0000256" key="2">
    <source>
        <dbReference type="ARBA" id="ARBA00001946"/>
    </source>
</evidence>
<evidence type="ECO:0000256" key="5">
    <source>
        <dbReference type="ARBA" id="ARBA00022801"/>
    </source>
</evidence>
<evidence type="ECO:0000256" key="3">
    <source>
        <dbReference type="ARBA" id="ARBA00005582"/>
    </source>
</evidence>
<evidence type="ECO:0000256" key="7">
    <source>
        <dbReference type="ARBA" id="ARBA00023211"/>
    </source>
</evidence>
<accession>S4PVV2</accession>
<evidence type="ECO:0000313" key="9">
    <source>
        <dbReference type="EMBL" id="JAA84667.1"/>
    </source>
</evidence>
<dbReference type="AlphaFoldDB" id="S4PVV2"/>
<proteinExistence type="inferred from homology"/>
<evidence type="ECO:0000256" key="8">
    <source>
        <dbReference type="SAM" id="MobiDB-lite"/>
    </source>
</evidence>
<reference evidence="9" key="2">
    <citation type="submission" date="2013-05" db="EMBL/GenBank/DDBJ databases">
        <authorList>
            <person name="Carter J.-M."/>
            <person name="Baker S.C."/>
            <person name="Pink R."/>
            <person name="Carter D.R.F."/>
            <person name="Collins A."/>
            <person name="Tomlin J."/>
            <person name="Gibbs M."/>
            <person name="Breuker C.J."/>
        </authorList>
    </citation>
    <scope>NUCLEOTIDE SEQUENCE</scope>
    <source>
        <tissue evidence="9">Ovary</tissue>
    </source>
</reference>
<keyword evidence="4" id="KW-0479">Metal-binding</keyword>
<dbReference type="GO" id="GO:0016818">
    <property type="term" value="F:hydrolase activity, acting on acid anhydrides, in phosphorus-containing anhydrides"/>
    <property type="evidence" value="ECO:0007669"/>
    <property type="project" value="InterPro"/>
</dbReference>
<evidence type="ECO:0000256" key="4">
    <source>
        <dbReference type="ARBA" id="ARBA00022723"/>
    </source>
</evidence>
<keyword evidence="6" id="KW-0460">Magnesium</keyword>
<feature type="region of interest" description="Disordered" evidence="8">
    <location>
        <begin position="71"/>
        <end position="90"/>
    </location>
</feature>
<evidence type="ECO:0000256" key="1">
    <source>
        <dbReference type="ARBA" id="ARBA00001936"/>
    </source>
</evidence>
<comment type="similarity">
    <text evidence="3">Belongs to the Nudix hydrolase family.</text>
</comment>
<comment type="cofactor">
    <cofactor evidence="1">
        <name>Mn(2+)</name>
        <dbReference type="ChEBI" id="CHEBI:29035"/>
    </cofactor>
</comment>
<comment type="cofactor">
    <cofactor evidence="2">
        <name>Mg(2+)</name>
        <dbReference type="ChEBI" id="CHEBI:18420"/>
    </cofactor>
</comment>
<dbReference type="GO" id="GO:0046872">
    <property type="term" value="F:metal ion binding"/>
    <property type="evidence" value="ECO:0007669"/>
    <property type="project" value="UniProtKB-KW"/>
</dbReference>
<reference evidence="9" key="1">
    <citation type="journal article" date="2013" name="BMC Genomics">
        <title>Unscrambling butterfly oogenesis.</title>
        <authorList>
            <person name="Carter J.M."/>
            <person name="Baker S.C."/>
            <person name="Pink R."/>
            <person name="Carter D.R."/>
            <person name="Collins A."/>
            <person name="Tomlin J."/>
            <person name="Gibbs M."/>
            <person name="Breuker C.J."/>
        </authorList>
    </citation>
    <scope>NUCLEOTIDE SEQUENCE</scope>
    <source>
        <tissue evidence="9">Ovary</tissue>
    </source>
</reference>
<protein>
    <submittedName>
        <fullName evidence="9">Testosterone-regulated protein rp2</fullName>
    </submittedName>
</protein>
<feature type="non-terminal residue" evidence="9">
    <location>
        <position position="90"/>
    </location>
</feature>
<keyword evidence="7" id="KW-0464">Manganese</keyword>
<organism evidence="9">
    <name type="scientific">Pararge aegeria</name>
    <name type="common">speckled wood butterfly</name>
    <dbReference type="NCBI Taxonomy" id="116150"/>
    <lineage>
        <taxon>Eukaryota</taxon>
        <taxon>Metazoa</taxon>
        <taxon>Ecdysozoa</taxon>
        <taxon>Arthropoda</taxon>
        <taxon>Hexapoda</taxon>
        <taxon>Insecta</taxon>
        <taxon>Pterygota</taxon>
        <taxon>Neoptera</taxon>
        <taxon>Endopterygota</taxon>
        <taxon>Lepidoptera</taxon>
        <taxon>Glossata</taxon>
        <taxon>Ditrysia</taxon>
        <taxon>Papilionoidea</taxon>
        <taxon>Nymphalidae</taxon>
        <taxon>Satyrinae</taxon>
        <taxon>Satyrini</taxon>
        <taxon>Parargina</taxon>
        <taxon>Pararge</taxon>
    </lineage>
</organism>
<dbReference type="PANTHER" id="PTHR12318">
    <property type="entry name" value="TESTOSTERONE-REGULATED PROTEIN RP2"/>
    <property type="match status" value="1"/>
</dbReference>
<evidence type="ECO:0000256" key="6">
    <source>
        <dbReference type="ARBA" id="ARBA00022842"/>
    </source>
</evidence>
<name>S4PVV2_9NEOP</name>
<dbReference type="EMBL" id="GAIX01007893">
    <property type="protein sequence ID" value="JAA84667.1"/>
    <property type="molecule type" value="Transcribed_RNA"/>
</dbReference>
<keyword evidence="5" id="KW-0378">Hydrolase</keyword>
<feature type="non-terminal residue" evidence="9">
    <location>
        <position position="1"/>
    </location>
</feature>
<dbReference type="PANTHER" id="PTHR12318:SF0">
    <property type="entry name" value="ACYL-COENZYME A DIPHOSPHATASE NUDT19"/>
    <property type="match status" value="1"/>
</dbReference>